<evidence type="ECO:0000313" key="3">
    <source>
        <dbReference type="EMBL" id="NID13986.1"/>
    </source>
</evidence>
<evidence type="ECO:0000256" key="1">
    <source>
        <dbReference type="SAM" id="Phobius"/>
    </source>
</evidence>
<proteinExistence type="predicted"/>
<dbReference type="AlphaFoldDB" id="A0A7X5QRC3"/>
<dbReference type="InterPro" id="IPR028087">
    <property type="entry name" value="Tad_N"/>
</dbReference>
<accession>A0A7X5QRC3</accession>
<comment type="caution">
    <text evidence="3">The sequence shown here is derived from an EMBL/GenBank/DDBJ whole genome shotgun (WGS) entry which is preliminary data.</text>
</comment>
<name>A0A7X5QRC3_9GAMM</name>
<keyword evidence="1" id="KW-1133">Transmembrane helix</keyword>
<keyword evidence="1" id="KW-0812">Transmembrane</keyword>
<dbReference type="EMBL" id="JAAQTL010000001">
    <property type="protein sequence ID" value="NID13986.1"/>
    <property type="molecule type" value="Genomic_DNA"/>
</dbReference>
<dbReference type="Proteomes" id="UP000518878">
    <property type="component" value="Unassembled WGS sequence"/>
</dbReference>
<protein>
    <recommendedName>
        <fullName evidence="2">Putative Flp pilus-assembly TadG-like N-terminal domain-containing protein</fullName>
    </recommendedName>
</protein>
<gene>
    <name evidence="3" type="ORF">HBF32_00700</name>
</gene>
<keyword evidence="1" id="KW-0472">Membrane</keyword>
<feature type="transmembrane region" description="Helical" evidence="1">
    <location>
        <begin position="31"/>
        <end position="50"/>
    </location>
</feature>
<dbReference type="RefSeq" id="WP_166697723.1">
    <property type="nucleotide sequence ID" value="NZ_JAAQTL010000001.1"/>
</dbReference>
<evidence type="ECO:0000313" key="4">
    <source>
        <dbReference type="Proteomes" id="UP000518878"/>
    </source>
</evidence>
<reference evidence="3 4" key="1">
    <citation type="journal article" date="2006" name="Int. J. Syst. Evol. Microbiol.">
        <title>Dyella yeojuensis sp. nov., isolated from greenhouse soil in Korea.</title>
        <authorList>
            <person name="Kim B.Y."/>
            <person name="Weon H.Y."/>
            <person name="Lee K.H."/>
            <person name="Seok S.J."/>
            <person name="Kwon S.W."/>
            <person name="Go S.J."/>
            <person name="Stackebrandt E."/>
        </authorList>
    </citation>
    <scope>NUCLEOTIDE SEQUENCE [LARGE SCALE GENOMIC DNA]</scope>
    <source>
        <strain evidence="3 4">DSM 17673</strain>
    </source>
</reference>
<dbReference type="Pfam" id="PF13400">
    <property type="entry name" value="Tad"/>
    <property type="match status" value="1"/>
</dbReference>
<sequence length="534" mass="57871">MRTNDRTRSGFAGHRQLPFCRIGFHRAKGQALILACICMLVFCIGVLVLFNTGQVVNKKVQLNNTADAAAYSAAVQQARAYNMVAYLNRAQVANEVAVAQMVSLHSYMNYVITGARNAKDVVQVIAIIADITIVGAEIGAALQEAVTALNEVKSVLQSTRDAMQPALSGLISVLSGANVAYSGASEFLLAEQAVEIPLVVNSVIKANTTGASGSNDKPASLSAKSLVLLESQMLSARSFVRRYRVPNSTSTRQPRRTADADRFENVVMEARDGFSKDRSHSMFFLHRQGGTDLVGYNRWVAVDTMNLYFHIPFVIKKNVPIAWGGAAAIKYGMSTDFRRLAQPGINGGRGWKAPYPSDHATYKPYGDALNASKSRAGATAQMVLKSPATPKASAAILRGYNGLQSYNDVANDTSRQYASRTYDNDNVDLKVGPYFTVLVEQGMADVDTSSNTHMGGPGDGSFVDISAPDKAQNNKMTALSSAQVFFSRPHELFPRTSDDNYRELGSLFSPYWQARLVDTPAIARTEVFGADMIP</sequence>
<keyword evidence="4" id="KW-1185">Reference proteome</keyword>
<feature type="domain" description="Putative Flp pilus-assembly TadG-like N-terminal" evidence="2">
    <location>
        <begin position="29"/>
        <end position="75"/>
    </location>
</feature>
<organism evidence="3 4">
    <name type="scientific">Luteibacter yeojuensis</name>
    <dbReference type="NCBI Taxonomy" id="345309"/>
    <lineage>
        <taxon>Bacteria</taxon>
        <taxon>Pseudomonadati</taxon>
        <taxon>Pseudomonadota</taxon>
        <taxon>Gammaproteobacteria</taxon>
        <taxon>Lysobacterales</taxon>
        <taxon>Rhodanobacteraceae</taxon>
        <taxon>Luteibacter</taxon>
    </lineage>
</organism>
<evidence type="ECO:0000259" key="2">
    <source>
        <dbReference type="Pfam" id="PF13400"/>
    </source>
</evidence>